<comment type="caution">
    <text evidence="3">The sequence shown here is derived from an EMBL/GenBank/DDBJ whole genome shotgun (WGS) entry which is preliminary data.</text>
</comment>
<feature type="coiled-coil region" evidence="1">
    <location>
        <begin position="98"/>
        <end position="132"/>
    </location>
</feature>
<dbReference type="AlphaFoldDB" id="X0U1Z3"/>
<keyword evidence="1" id="KW-0175">Coiled coil</keyword>
<evidence type="ECO:0000256" key="2">
    <source>
        <dbReference type="SAM" id="Phobius"/>
    </source>
</evidence>
<accession>X0U1Z3</accession>
<dbReference type="EMBL" id="BARS01015701">
    <property type="protein sequence ID" value="GAF93396.1"/>
    <property type="molecule type" value="Genomic_DNA"/>
</dbReference>
<evidence type="ECO:0000313" key="3">
    <source>
        <dbReference type="EMBL" id="GAF93396.1"/>
    </source>
</evidence>
<evidence type="ECO:0000256" key="1">
    <source>
        <dbReference type="SAM" id="Coils"/>
    </source>
</evidence>
<keyword evidence="2" id="KW-0812">Transmembrane</keyword>
<name>X0U1Z3_9ZZZZ</name>
<reference evidence="3" key="1">
    <citation type="journal article" date="2014" name="Front. Microbiol.">
        <title>High frequency of phylogenetically diverse reductive dehalogenase-homologous genes in deep subseafloor sedimentary metagenomes.</title>
        <authorList>
            <person name="Kawai M."/>
            <person name="Futagami T."/>
            <person name="Toyoda A."/>
            <person name="Takaki Y."/>
            <person name="Nishi S."/>
            <person name="Hori S."/>
            <person name="Arai W."/>
            <person name="Tsubouchi T."/>
            <person name="Morono Y."/>
            <person name="Uchiyama I."/>
            <person name="Ito T."/>
            <person name="Fujiyama A."/>
            <person name="Inagaki F."/>
            <person name="Takami H."/>
        </authorList>
    </citation>
    <scope>NUCLEOTIDE SEQUENCE</scope>
    <source>
        <strain evidence="3">Expedition CK06-06</strain>
    </source>
</reference>
<organism evidence="3">
    <name type="scientific">marine sediment metagenome</name>
    <dbReference type="NCBI Taxonomy" id="412755"/>
    <lineage>
        <taxon>unclassified sequences</taxon>
        <taxon>metagenomes</taxon>
        <taxon>ecological metagenomes</taxon>
    </lineage>
</organism>
<protein>
    <submittedName>
        <fullName evidence="3">Uncharacterized protein</fullName>
    </submittedName>
</protein>
<feature type="transmembrane region" description="Helical" evidence="2">
    <location>
        <begin position="141"/>
        <end position="160"/>
    </location>
</feature>
<gene>
    <name evidence="3" type="ORF">S01H1_25937</name>
</gene>
<sequence>MENKRLVYEKAIAKIESQYELKRKRIRNGIGLGVLTTILLGTLLTYKALKIQNIPKTHTIKKHELLEFAHDDVKKANLRLNQDYTRHGYDSLMVASVKSIMEESIQSVKKTKKELESLIASLEQDKEVIQFKRNEDKAADYEVVGIVGGIAVLFGLWWVSDKLHSLNENLKNKRIRKLPPP</sequence>
<feature type="transmembrane region" description="Helical" evidence="2">
    <location>
        <begin position="26"/>
        <end position="46"/>
    </location>
</feature>
<proteinExistence type="predicted"/>
<keyword evidence="2" id="KW-0472">Membrane</keyword>
<keyword evidence="2" id="KW-1133">Transmembrane helix</keyword>